<evidence type="ECO:0000313" key="5">
    <source>
        <dbReference type="Proteomes" id="UP000190890"/>
    </source>
</evidence>
<feature type="transmembrane region" description="Helical" evidence="2">
    <location>
        <begin position="34"/>
        <end position="52"/>
    </location>
</feature>
<evidence type="ECO:0000259" key="3">
    <source>
        <dbReference type="Pfam" id="PF13472"/>
    </source>
</evidence>
<dbReference type="GO" id="GO:0016787">
    <property type="term" value="F:hydrolase activity"/>
    <property type="evidence" value="ECO:0007669"/>
    <property type="project" value="UniProtKB-KW"/>
</dbReference>
<dbReference type="InterPro" id="IPR051532">
    <property type="entry name" value="Ester_Hydrolysis_Enzymes"/>
</dbReference>
<sequence length="296" mass="33699">MINKERRTGTSEGSILSIREKRKKLIVRKRRRRLASVAIIVACVIITSIVIANQREQKQVMAADNIISTESAEEIKNSVETEKENVITEKDKKENVNGEKVASDEPIAQSNESSNNMDANYSQFFKKDVFIGDSITEGMSDYDFLDEENVCAKLGLNLTQVDPQIEKAKNLKPRRIFLLLGANDIEYSGTTPEIFKERYIEVIHKVKVSIPNSKIYVQSILPVLPQASRSNQLVNNTRIGKFNTVIKAMASEENITYLNIDALVKDSNKNLYEQDGIHFKSKFYTLWLDYIKLNTK</sequence>
<reference evidence="4 5" key="1">
    <citation type="submission" date="2016-05" db="EMBL/GenBank/DDBJ databases">
        <title>Microbial solvent formation.</title>
        <authorList>
            <person name="Poehlein A."/>
            <person name="Montoya Solano J.D."/>
            <person name="Flitsch S."/>
            <person name="Krabben P."/>
            <person name="Duerre P."/>
            <person name="Daniel R."/>
        </authorList>
    </citation>
    <scope>NUCLEOTIDE SEQUENCE [LARGE SCALE GENOMIC DNA]</scope>
    <source>
        <strain evidence="4 5">DSM 2619</strain>
    </source>
</reference>
<protein>
    <submittedName>
        <fullName evidence="4">GDSL-like lipase/acylhydrolase</fullName>
    </submittedName>
</protein>
<keyword evidence="2" id="KW-0812">Transmembrane</keyword>
<feature type="compositionally biased region" description="Basic and acidic residues" evidence="1">
    <location>
        <begin position="93"/>
        <end position="103"/>
    </location>
</feature>
<dbReference type="PANTHER" id="PTHR30383:SF29">
    <property type="entry name" value="SGNH HYDROLASE-TYPE ESTERASE DOMAIN-CONTAINING PROTEIN"/>
    <property type="match status" value="1"/>
</dbReference>
<evidence type="ECO:0000256" key="2">
    <source>
        <dbReference type="SAM" id="Phobius"/>
    </source>
</evidence>
<feature type="region of interest" description="Disordered" evidence="1">
    <location>
        <begin position="93"/>
        <end position="114"/>
    </location>
</feature>
<keyword evidence="2" id="KW-0472">Membrane</keyword>
<keyword evidence="2" id="KW-1133">Transmembrane helix</keyword>
<dbReference type="InterPro" id="IPR036514">
    <property type="entry name" value="SGNH_hydro_sf"/>
</dbReference>
<name>A0A1S8TXM7_9CLOT</name>
<feature type="domain" description="SGNH hydrolase-type esterase" evidence="3">
    <location>
        <begin position="130"/>
        <end position="284"/>
    </location>
</feature>
<keyword evidence="5" id="KW-1185">Reference proteome</keyword>
<dbReference type="RefSeq" id="WP_077845588.1">
    <property type="nucleotide sequence ID" value="NZ_LZZM01000017.1"/>
</dbReference>
<dbReference type="Proteomes" id="UP000190890">
    <property type="component" value="Unassembled WGS sequence"/>
</dbReference>
<dbReference type="EMBL" id="LZZM01000017">
    <property type="protein sequence ID" value="OOM82352.1"/>
    <property type="molecule type" value="Genomic_DNA"/>
</dbReference>
<dbReference type="SUPFAM" id="SSF52266">
    <property type="entry name" value="SGNH hydrolase"/>
    <property type="match status" value="1"/>
</dbReference>
<dbReference type="Gene3D" id="3.40.50.1110">
    <property type="entry name" value="SGNH hydrolase"/>
    <property type="match status" value="1"/>
</dbReference>
<comment type="caution">
    <text evidence="4">The sequence shown here is derived from an EMBL/GenBank/DDBJ whole genome shotgun (WGS) entry which is preliminary data.</text>
</comment>
<dbReference type="AlphaFoldDB" id="A0A1S8TXM7"/>
<dbReference type="Pfam" id="PF13472">
    <property type="entry name" value="Lipase_GDSL_2"/>
    <property type="match status" value="1"/>
</dbReference>
<dbReference type="STRING" id="29367.CLPUN_02740"/>
<dbReference type="PANTHER" id="PTHR30383">
    <property type="entry name" value="THIOESTERASE 1/PROTEASE 1/LYSOPHOSPHOLIPASE L1"/>
    <property type="match status" value="1"/>
</dbReference>
<organism evidence="4 5">
    <name type="scientific">Clostridium puniceum</name>
    <dbReference type="NCBI Taxonomy" id="29367"/>
    <lineage>
        <taxon>Bacteria</taxon>
        <taxon>Bacillati</taxon>
        <taxon>Bacillota</taxon>
        <taxon>Clostridia</taxon>
        <taxon>Eubacteriales</taxon>
        <taxon>Clostridiaceae</taxon>
        <taxon>Clostridium</taxon>
    </lineage>
</organism>
<dbReference type="OrthoDB" id="1652311at2"/>
<accession>A0A1S8TXM7</accession>
<dbReference type="InterPro" id="IPR013830">
    <property type="entry name" value="SGNH_hydro"/>
</dbReference>
<gene>
    <name evidence="4" type="ORF">CLPUN_02740</name>
</gene>
<evidence type="ECO:0000256" key="1">
    <source>
        <dbReference type="SAM" id="MobiDB-lite"/>
    </source>
</evidence>
<keyword evidence="4" id="KW-0378">Hydrolase</keyword>
<proteinExistence type="predicted"/>
<evidence type="ECO:0000313" key="4">
    <source>
        <dbReference type="EMBL" id="OOM82352.1"/>
    </source>
</evidence>